<dbReference type="Proteomes" id="UP000179627">
    <property type="component" value="Unassembled WGS sequence"/>
</dbReference>
<keyword evidence="2" id="KW-0812">Transmembrane</keyword>
<dbReference type="OrthoDB" id="5244221at2"/>
<evidence type="ECO:0008006" key="5">
    <source>
        <dbReference type="Google" id="ProtNLM"/>
    </source>
</evidence>
<evidence type="ECO:0000313" key="3">
    <source>
        <dbReference type="EMBL" id="OHV43265.1"/>
    </source>
</evidence>
<comment type="caution">
    <text evidence="3">The sequence shown here is derived from an EMBL/GenBank/DDBJ whole genome shotgun (WGS) entry which is preliminary data.</text>
</comment>
<feature type="transmembrane region" description="Helical" evidence="2">
    <location>
        <begin position="89"/>
        <end position="106"/>
    </location>
</feature>
<name>A0A1S1RCS9_9ACTN</name>
<accession>A0A1S1RCS9</accession>
<proteinExistence type="predicted"/>
<evidence type="ECO:0000256" key="1">
    <source>
        <dbReference type="SAM" id="MobiDB-lite"/>
    </source>
</evidence>
<dbReference type="InterPro" id="IPR016566">
    <property type="entry name" value="UCP010219"/>
</dbReference>
<keyword evidence="2" id="KW-1133">Transmembrane helix</keyword>
<feature type="region of interest" description="Disordered" evidence="1">
    <location>
        <begin position="1"/>
        <end position="32"/>
    </location>
</feature>
<feature type="compositionally biased region" description="Pro residues" evidence="1">
    <location>
        <begin position="1"/>
        <end position="17"/>
    </location>
</feature>
<reference evidence="4" key="1">
    <citation type="submission" date="2016-07" db="EMBL/GenBank/DDBJ databases">
        <title>Sequence Frankia sp. strain CcI1.17.</title>
        <authorList>
            <person name="Ghodhbane-Gtari F."/>
            <person name="Swanson E."/>
            <person name="Gueddou A."/>
            <person name="Morris K."/>
            <person name="Hezbri K."/>
            <person name="Ktari A."/>
            <person name="Nouioui I."/>
            <person name="Abebe-Akele F."/>
            <person name="Simpson S."/>
            <person name="Thomas K."/>
            <person name="Gtari M."/>
            <person name="Tisa L.S."/>
            <person name="Hurst S."/>
        </authorList>
    </citation>
    <scope>NUCLEOTIDE SEQUENCE [LARGE SCALE GENOMIC DNA]</scope>
    <source>
        <strain evidence="4">Cc1.17</strain>
    </source>
</reference>
<evidence type="ECO:0000313" key="4">
    <source>
        <dbReference type="Proteomes" id="UP000179627"/>
    </source>
</evidence>
<feature type="transmembrane region" description="Helical" evidence="2">
    <location>
        <begin position="192"/>
        <end position="216"/>
    </location>
</feature>
<dbReference type="AlphaFoldDB" id="A0A1S1RCS9"/>
<feature type="transmembrane region" description="Helical" evidence="2">
    <location>
        <begin position="60"/>
        <end position="82"/>
    </location>
</feature>
<keyword evidence="4" id="KW-1185">Reference proteome</keyword>
<feature type="transmembrane region" description="Helical" evidence="2">
    <location>
        <begin position="118"/>
        <end position="142"/>
    </location>
</feature>
<dbReference type="RefSeq" id="WP_071082836.1">
    <property type="nucleotide sequence ID" value="NZ_MBLM01000036.1"/>
</dbReference>
<dbReference type="Pfam" id="PF11361">
    <property type="entry name" value="DUF3159"/>
    <property type="match status" value="1"/>
</dbReference>
<keyword evidence="2" id="KW-0472">Membrane</keyword>
<evidence type="ECO:0000256" key="2">
    <source>
        <dbReference type="SAM" id="Phobius"/>
    </source>
</evidence>
<dbReference type="EMBL" id="MBLM01000036">
    <property type="protein sequence ID" value="OHV43265.1"/>
    <property type="molecule type" value="Genomic_DNA"/>
</dbReference>
<feature type="transmembrane region" description="Helical" evidence="2">
    <location>
        <begin position="163"/>
        <end position="186"/>
    </location>
</feature>
<protein>
    <recommendedName>
        <fullName evidence="5">DUF3159 domain-containing protein</fullName>
    </recommendedName>
</protein>
<organism evidence="3 4">
    <name type="scientific">Parafrankia colletiae</name>
    <dbReference type="NCBI Taxonomy" id="573497"/>
    <lineage>
        <taxon>Bacteria</taxon>
        <taxon>Bacillati</taxon>
        <taxon>Actinomycetota</taxon>
        <taxon>Actinomycetes</taxon>
        <taxon>Frankiales</taxon>
        <taxon>Frankiaceae</taxon>
        <taxon>Parafrankia</taxon>
    </lineage>
</organism>
<gene>
    <name evidence="3" type="ORF">CC117_11750</name>
</gene>
<sequence>MPPVPPPDPSRPKPAPGPRGSGRERGSEPPLSLAEAVGGPRGIIDSAIPTVAFVTVNAEAGLTAAIIVAIAAALGLVVLRLVRREPVQQAFSGLFAVGFAAFIASRTGSADGFFLPSIAKNAVCSVVGLLSVAAGRPIGGYVMAGFDKRYAGWREDPAVRRAAVWATLVWIAVFGVRFVVQGLLYLAGETGWLAAANIALGLPLFGVAVLSTFAIVRRLAPLPAKGSDPAGELAAGAPAALAETGDLAEPVEPPRP</sequence>